<dbReference type="EMBL" id="JADNYJ010000208">
    <property type="protein sequence ID" value="KAF8874773.1"/>
    <property type="molecule type" value="Genomic_DNA"/>
</dbReference>
<dbReference type="AlphaFoldDB" id="A0A9P5NAY3"/>
<organism evidence="1 2">
    <name type="scientific">Gymnopilus junonius</name>
    <name type="common">Spectacular rustgill mushroom</name>
    <name type="synonym">Gymnopilus spectabilis subsp. junonius</name>
    <dbReference type="NCBI Taxonomy" id="109634"/>
    <lineage>
        <taxon>Eukaryota</taxon>
        <taxon>Fungi</taxon>
        <taxon>Dikarya</taxon>
        <taxon>Basidiomycota</taxon>
        <taxon>Agaricomycotina</taxon>
        <taxon>Agaricomycetes</taxon>
        <taxon>Agaricomycetidae</taxon>
        <taxon>Agaricales</taxon>
        <taxon>Agaricineae</taxon>
        <taxon>Hymenogastraceae</taxon>
        <taxon>Gymnopilus</taxon>
    </lineage>
</organism>
<proteinExistence type="predicted"/>
<reference evidence="1" key="1">
    <citation type="submission" date="2020-11" db="EMBL/GenBank/DDBJ databases">
        <authorList>
            <consortium name="DOE Joint Genome Institute"/>
            <person name="Ahrendt S."/>
            <person name="Riley R."/>
            <person name="Andreopoulos W."/>
            <person name="LaButti K."/>
            <person name="Pangilinan J."/>
            <person name="Ruiz-duenas F.J."/>
            <person name="Barrasa J.M."/>
            <person name="Sanchez-Garcia M."/>
            <person name="Camarero S."/>
            <person name="Miyauchi S."/>
            <person name="Serrano A."/>
            <person name="Linde D."/>
            <person name="Babiker R."/>
            <person name="Drula E."/>
            <person name="Ayuso-Fernandez I."/>
            <person name="Pacheco R."/>
            <person name="Padilla G."/>
            <person name="Ferreira P."/>
            <person name="Barriuso J."/>
            <person name="Kellner H."/>
            <person name="Castanera R."/>
            <person name="Alfaro M."/>
            <person name="Ramirez L."/>
            <person name="Pisabarro A.G."/>
            <person name="Kuo A."/>
            <person name="Tritt A."/>
            <person name="Lipzen A."/>
            <person name="He G."/>
            <person name="Yan M."/>
            <person name="Ng V."/>
            <person name="Cullen D."/>
            <person name="Martin F."/>
            <person name="Rosso M.-N."/>
            <person name="Henrissat B."/>
            <person name="Hibbett D."/>
            <person name="Martinez A.T."/>
            <person name="Grigoriev I.V."/>
        </authorList>
    </citation>
    <scope>NUCLEOTIDE SEQUENCE</scope>
    <source>
        <strain evidence="1">AH 44721</strain>
    </source>
</reference>
<dbReference type="OrthoDB" id="2585179at2759"/>
<gene>
    <name evidence="1" type="ORF">CPB84DRAFT_560759</name>
</gene>
<dbReference type="Proteomes" id="UP000724874">
    <property type="component" value="Unassembled WGS sequence"/>
</dbReference>
<keyword evidence="2" id="KW-1185">Reference proteome</keyword>
<sequence>MPHQMDHNANSYLSVTFSSASPFQGSPSDLAGMYPGLFYHGRVGELEDVHLYSMPKPNWLQAKGTVLDGLNSTPGVIHVEEQIPKQRIKRGGDEL</sequence>
<evidence type="ECO:0000313" key="2">
    <source>
        <dbReference type="Proteomes" id="UP000724874"/>
    </source>
</evidence>
<protein>
    <submittedName>
        <fullName evidence="1">Uncharacterized protein</fullName>
    </submittedName>
</protein>
<name>A0A9P5NAY3_GYMJU</name>
<evidence type="ECO:0000313" key="1">
    <source>
        <dbReference type="EMBL" id="KAF8874773.1"/>
    </source>
</evidence>
<comment type="caution">
    <text evidence="1">The sequence shown here is derived from an EMBL/GenBank/DDBJ whole genome shotgun (WGS) entry which is preliminary data.</text>
</comment>
<accession>A0A9P5NAY3</accession>